<evidence type="ECO:0000256" key="1">
    <source>
        <dbReference type="SAM" id="Phobius"/>
    </source>
</evidence>
<comment type="caution">
    <text evidence="2">The sequence shown here is derived from an EMBL/GenBank/DDBJ whole genome shotgun (WGS) entry which is preliminary data.</text>
</comment>
<dbReference type="InterPro" id="IPR032466">
    <property type="entry name" value="Metal_Hydrolase"/>
</dbReference>
<dbReference type="RefSeq" id="WP_184952011.1">
    <property type="nucleotide sequence ID" value="NZ_BOMC01000080.1"/>
</dbReference>
<organism evidence="2 3">
    <name type="scientific">Paractinoplanes abujensis</name>
    <dbReference type="NCBI Taxonomy" id="882441"/>
    <lineage>
        <taxon>Bacteria</taxon>
        <taxon>Bacillati</taxon>
        <taxon>Actinomycetota</taxon>
        <taxon>Actinomycetes</taxon>
        <taxon>Micromonosporales</taxon>
        <taxon>Micromonosporaceae</taxon>
        <taxon>Paractinoplanes</taxon>
    </lineage>
</organism>
<keyword evidence="3" id="KW-1185">Reference proteome</keyword>
<dbReference type="SUPFAM" id="SSF51556">
    <property type="entry name" value="Metallo-dependent hydrolases"/>
    <property type="match status" value="1"/>
</dbReference>
<proteinExistence type="predicted"/>
<keyword evidence="1" id="KW-0812">Transmembrane</keyword>
<evidence type="ECO:0000313" key="2">
    <source>
        <dbReference type="EMBL" id="MBB4693382.1"/>
    </source>
</evidence>
<dbReference type="AlphaFoldDB" id="A0A7W7G243"/>
<sequence>MKNVEHSGERRQPARFASASRVLLAAGTVTLALAGSLWALRPPGPDRCPPSGGGPPGALTPYPVPASPERFVQGATLDATGLDGPEMVATLRRMRDEYHVNTVNVYGLEHWDASGGRLDRLFTALRDLDLRLALRVEAYDPATFAFSPQDVARVVAAHRTLLAHAAAPGNRERVTHIMLNMPVDDPAVQQRLGGVNSATSRTRQVTYAADLVAAVRAATGLPVYVGLFYGWDGSYDIPSYSAAGADGYVLTNYSYPDPPDRLRAAGDAPSALINEPRLRTIADRAVRMSGDTPIVVEYGFHTLTYQHGNMPDQVAGLVADRNAKEKALRATTELYCRRYPTVIGTIYFGYNTLTTEGTPPRRLDFALL</sequence>
<keyword evidence="1" id="KW-0472">Membrane</keyword>
<dbReference type="EMBL" id="JACHMF010000001">
    <property type="protein sequence ID" value="MBB4693382.1"/>
    <property type="molecule type" value="Genomic_DNA"/>
</dbReference>
<protein>
    <submittedName>
        <fullName evidence="2">Uncharacterized protein</fullName>
    </submittedName>
</protein>
<reference evidence="2 3" key="1">
    <citation type="submission" date="2020-08" db="EMBL/GenBank/DDBJ databases">
        <title>Sequencing the genomes of 1000 actinobacteria strains.</title>
        <authorList>
            <person name="Klenk H.-P."/>
        </authorList>
    </citation>
    <scope>NUCLEOTIDE SEQUENCE [LARGE SCALE GENOMIC DNA]</scope>
    <source>
        <strain evidence="2 3">DSM 45518</strain>
    </source>
</reference>
<evidence type="ECO:0000313" key="3">
    <source>
        <dbReference type="Proteomes" id="UP000542742"/>
    </source>
</evidence>
<accession>A0A7W7G243</accession>
<dbReference type="Proteomes" id="UP000542742">
    <property type="component" value="Unassembled WGS sequence"/>
</dbReference>
<keyword evidence="1" id="KW-1133">Transmembrane helix</keyword>
<gene>
    <name evidence="2" type="ORF">BKA14_003530</name>
</gene>
<feature type="transmembrane region" description="Helical" evidence="1">
    <location>
        <begin position="21"/>
        <end position="40"/>
    </location>
</feature>
<name>A0A7W7G243_9ACTN</name>